<dbReference type="InterPro" id="IPR056252">
    <property type="entry name" value="Alfy-like_Arm-like"/>
</dbReference>
<feature type="repeat" description="WD" evidence="7">
    <location>
        <begin position="2868"/>
        <end position="2895"/>
    </location>
</feature>
<dbReference type="PROSITE" id="PS50197">
    <property type="entry name" value="BEACH"/>
    <property type="match status" value="1"/>
</dbReference>
<dbReference type="PROSITE" id="PS00678">
    <property type="entry name" value="WD_REPEATS_1"/>
    <property type="match status" value="1"/>
</dbReference>
<dbReference type="Gene3D" id="1.10.1540.10">
    <property type="entry name" value="BEACH domain"/>
    <property type="match status" value="1"/>
</dbReference>
<dbReference type="SMART" id="SM00636">
    <property type="entry name" value="Glyco_18"/>
    <property type="match status" value="1"/>
</dbReference>
<dbReference type="InterPro" id="IPR011583">
    <property type="entry name" value="Chitinase_II/V-like_cat"/>
</dbReference>
<dbReference type="PANTHER" id="PTHR46108">
    <property type="entry name" value="BLUE CHEESE"/>
    <property type="match status" value="1"/>
</dbReference>
<keyword evidence="2" id="KW-0479">Metal-binding</keyword>
<dbReference type="Pfam" id="PF15787">
    <property type="entry name" value="DUF4704"/>
    <property type="match status" value="1"/>
</dbReference>
<evidence type="ECO:0000256" key="6">
    <source>
        <dbReference type="PROSITE-ProRule" id="PRU00091"/>
    </source>
</evidence>
<feature type="repeat" description="WD" evidence="7">
    <location>
        <begin position="2901"/>
        <end position="2942"/>
    </location>
</feature>
<dbReference type="Gene3D" id="3.30.40.10">
    <property type="entry name" value="Zinc/RING finger domain, C3HC4 (zinc finger)"/>
    <property type="match status" value="1"/>
</dbReference>
<dbReference type="SUPFAM" id="SSF48371">
    <property type="entry name" value="ARM repeat"/>
    <property type="match status" value="1"/>
</dbReference>
<dbReference type="InterPro" id="IPR023362">
    <property type="entry name" value="PH-BEACH_dom"/>
</dbReference>
<dbReference type="PROSITE" id="PS51910">
    <property type="entry name" value="GH18_2"/>
    <property type="match status" value="1"/>
</dbReference>
<dbReference type="InterPro" id="IPR036372">
    <property type="entry name" value="BEACH_dom_sf"/>
</dbReference>
<dbReference type="SMART" id="SM01026">
    <property type="entry name" value="Beach"/>
    <property type="match status" value="1"/>
</dbReference>
<feature type="compositionally biased region" description="Basic and acidic residues" evidence="8">
    <location>
        <begin position="32"/>
        <end position="41"/>
    </location>
</feature>
<gene>
    <name evidence="13" type="ORF">O0I10_005853</name>
</gene>
<dbReference type="CDD" id="cd06071">
    <property type="entry name" value="Beach"/>
    <property type="match status" value="1"/>
</dbReference>
<dbReference type="Pfam" id="PF01363">
    <property type="entry name" value="FYVE"/>
    <property type="match status" value="1"/>
</dbReference>
<dbReference type="InterPro" id="IPR051944">
    <property type="entry name" value="BEACH_domain_protein"/>
</dbReference>
<feature type="region of interest" description="Disordered" evidence="8">
    <location>
        <begin position="1"/>
        <end position="41"/>
    </location>
</feature>
<dbReference type="CDD" id="cd01201">
    <property type="entry name" value="PH_BEACH"/>
    <property type="match status" value="1"/>
</dbReference>
<dbReference type="GeneID" id="83213265"/>
<dbReference type="PROSITE" id="PS50294">
    <property type="entry name" value="WD_REPEATS_REGION"/>
    <property type="match status" value="1"/>
</dbReference>
<evidence type="ECO:0000259" key="11">
    <source>
        <dbReference type="PROSITE" id="PS51783"/>
    </source>
</evidence>
<dbReference type="Pfam" id="PF00704">
    <property type="entry name" value="Glyco_hydro_18"/>
    <property type="match status" value="1"/>
</dbReference>
<keyword evidence="14" id="KW-1185">Reference proteome</keyword>
<accession>A0AAD7V588</accession>
<protein>
    <recommendedName>
        <fullName evidence="15">Beach-domain-containing protein</fullName>
    </recommendedName>
</protein>
<dbReference type="SUPFAM" id="SSF51445">
    <property type="entry name" value="(Trans)glycosidases"/>
    <property type="match status" value="1"/>
</dbReference>
<evidence type="ECO:0000256" key="4">
    <source>
        <dbReference type="ARBA" id="ARBA00022771"/>
    </source>
</evidence>
<dbReference type="InterPro" id="IPR001680">
    <property type="entry name" value="WD40_rpt"/>
</dbReference>
<evidence type="ECO:0008006" key="15">
    <source>
        <dbReference type="Google" id="ProtNLM"/>
    </source>
</evidence>
<feature type="compositionally biased region" description="Polar residues" evidence="8">
    <location>
        <begin position="2219"/>
        <end position="2231"/>
    </location>
</feature>
<evidence type="ECO:0000256" key="1">
    <source>
        <dbReference type="ARBA" id="ARBA00022574"/>
    </source>
</evidence>
<evidence type="ECO:0000259" key="12">
    <source>
        <dbReference type="PROSITE" id="PS51910"/>
    </source>
</evidence>
<dbReference type="InterPro" id="IPR016024">
    <property type="entry name" value="ARM-type_fold"/>
</dbReference>
<sequence>MWRSWVDRVNAASQSTWKDSSSDDQSTLSLETQKRRERERDELRTLLEKTQSPTNNEQENDNVFLQEFLPRFCQVWENNKDDVVFTAIDDARSFMACLTRLLLGGIRRVPEQKTKGESSKALMDRLRSKSHMYHIIRTIRVVSHGPDMLVDLMLQQRIPSVIIKLFRSFIDLPHDYYQPNDENDLMSTDDIGSLVTDTLKQFAHNKSVLRRLIAEDTLFMMIRLVTVKPAEWPAHSTIEGEPAFMAWKHRALEVLKQIPMSSDVCHYMKSRRCLEMLVQAWEDCFASKTRLTTLDMYEILSGIDLLTYQVETSLQSDYHVLYDDLNRSNAWEALSTVLLAESTDDNVTELKLKLNKHIARLVFIGRNDQSPCLPEGLPYQHEDFTFPKVDRSKDDLVRNIHAFQPLLSAFTYQRSKRNSGLESRVKKVLSEDMQRAVFDQMKQIISAEPINYFILERINAVVLLIESMEYHDEEIQNETMDILVYIIRDLNFVPLKELAVLSLYFQSSSSGKLIGLICRRFASLLQEFEKFQTVVREAGFLNVLSIMLSDMTDTLTTKRNNDDEPQRPFTQQALQNFDAIADCIVEMIKNPANMALFQKTYRGHLLELLRIPATRSGTLRIITCFPTSTSSYSDLLSSPLTPSASAFPMEIDTIFPRLIETLQSIPRDNIDFRIDLLDVFQQMFSNHSSTRDLFRQSGGYVTLISMIVSLENTLNDATHDDLFDKRVKLLMMIFSVLASSMRDNDTNKQFFHSQVGYSALENSLTLTGALEENGLPRQMFGVLFAFAIDDQRACDLFITNDGHSLEQSRQKIEKLLKDVSVTVDNPEIMTAILRMQSTVSYDSDLSEAILYAMYMLARSNRRNQIRLNHSGLMLAALQRVLPKEVDLLSPAMDKEKTILLDLVKKLMVMGVRLDELHLIFRGLGTCGHFPVLNGPLGESLMDLILDGVTRSRWPNFIQFDMTSSGHACLEVPALEDFPGSSSGYTFMAWFHIDRFDTEVPLMFWTLFDADKAVFQLTIDPVSRKLQIHQLGVKQTIEFTSFTFQPGYWYHMSLVHQRSRLGINMSSISLYINGVCMEQTRCPYLSQPMTSTDLRAVLGTPREFAATHHPCTLTWDLGPVYLIEEVLESDVLCLFFNLGARYRSLFQDSLRQFQTYEASTALFLNLRSMTKAFTRRDVDHSVLASVMRGAGTASIPEDKTAMAFFACNSLADSQYSGLCKTGLSDAATQLIAGSIKRAKLILNASVPKIDAALTLPRIMGYLDGNFAVAHPFGVDESMWRIGGCAIPLMLVERSETPHMLCKAMRILCETIRYSWRNSEDMERCHGYEVLAYLLKQKRDLLTVELLELLLIFIGKNTTYPEESIINNPFAYRYLILNFEVWKKTSLDVQQAHLEQFPLFLRSSNRRQFNMKRLQKFHLVKRMLLAFRMHIYSKALTPYVVNALKTVTLCNWSTESIRAIATFLASTVSQDSEHPHRSADSQSSNNEDNEEVHGFIVDASTRNQVSKTVQMRNVVLEMLHDILCDTNSKELVSKFASTITNRWPLLFFGPHLHPFTVVLASRIVSRILINQGPTYVHKFRQTSEGFTILTKLLPHYWHLVQLHQVLTITMMGADISLFPLHKTFDIEDLKLCLRSDSSKFMIPDLLPIVIGLLKEGMADALVRTRKDAEDATTKDMIGILDNLLHYLRTLYQARGDFRDMCIKPEVVDAIIAVIYPAVASTDQVLSAADELALGEGIFSLMMSAEGLSMEDQLQAREDAASSIIRRGGTSTLMTKTSPHTNRKLGAMITKLRTSSAQPLVPTEDMIMLKDEALHGLLDFMVTMSVHSITDPNDKNLTALNNILGGCPASTQESQIRFESFLLIHISQSLKSTLQLDDHLLADSKVVANVARFCQMAADLVLQGRFTNGAEQTYDLLASILERLISPEFSGKSKPSNQTLQILYRSFNRMILLKISDLEQVDMPAEQIVAFLNYCIHHQKIILSARNTDLEFLRCFCYHLYQFLLVDDNTVKIDAANVWKLLVLQRPDILETIFKVRLKGVESDDIVAGFREMIEMDTTSFFVWIESRKLELNHLFKEHIFKTWENAVQQENRHAQEMLKDHHMKRTTKLRRLQKREMYEDGLMREYVIKTSAWSSSIQGVEMGRFTKALQDNDGHDNFIVSEWTHLAGELLRERGLWGPAAKQNESKWRLDYTEGPQRMRKKIQRITEAQTRQYLPKRPKTSPSHNGKASNEATDIGADKDPQPKPLIDVDDDMMGSPVAGKQDRRPSLPSSNGDQSSEGHAEERREEEEEISYDEDKNRKVLRLLDYGDMVLDVYNVSQIAGLDAREGLLLLCKQNIYLIDNFFQRADGEVVEIWDVPTEERDQYLILLAKAAGMETEPMMDQSGDLHTSRKWANNDIKEVYKRRFLFRDVALEIFFGDGRNALITVAKEERDELYSKLAGRVTLFESSTESIIGAAGEKEMAANVSSFGGSFKLSSLFGSSTLNDLTQMWQQREITNFQYLMYLNAIAGRSYNDLTQYPVFPWVLADYKSNELDFDDPKTFRDLTKPMGAQTEERRAEFADRYKQWGETNNPEPAFHYGTHYSSAMIVCSFLIRLEPFTQHYLKLQGGTFDHADRLFDSIGKAYESASEKNMGDVRELIPEFFYLPEFLENVNKFDFGAKQGTGETIDSVLLPPWANGDPKIFIQRHREALESDYVSENLCHWIDLIFGYKQQGQAAIDSLNVFHHVSYEGAVDLDAITDVVEKTATIGIINNFGQTPRQLFKKPHPTRLLSNQLPARFSPLQDHLDKVIQSIVPVRDIKRQVGEIGVYNERLGVTACQQLFMPPDGARYIEWGFSDNSLRLISTETGKLLHVYENMHTGFISTACFPDARTLVTGSTDSTICMWKIKLEKTTEFSLAECLRGHTGAVTCLAASRPYSVIVSGSEDKTAIIWDLNRREYVRTLDGHDGPVDKIVVNDATGDIITCSGNILRVWTINGELYLSKAVCSSADPILSCVVFENKTNDWYSDDLIVTGHRRGVIKYWCKNLVKGKDDQDQWGLVLKRQMQQHDQADDSVSDIVALSFAGPNKRTLLSGNQYGEVYAYVLPDTTDMTHYVRDDRSKDCMGCGRAFSVLERKNNCRSCGGLFCSGCMASNTLQIHDRPPLIPYHKMVIHLFYLLILLFFSRTTSSAAETDKVIVGYWGVWDSKPLPIKYIPWSQITHINFGFATVNKDVVPALKNQGALNNLVKEAHENNVKVLLSIGGWYGSKRMDEMVSLDKHRKTCVDKVKGWLHEYDLDGVDIIDWRTRLPCNQSSTITNTTTEDHLLPLLEQLRRALGNDKLLTLGVGATPYPYSNVSDYQQVVDWITIMAHDTHVGQPTIGANSPLYNNDASSNSALEAWNAWMAIPSEQRVLGVPFYGYASKPIRNKKDGDLEKLTGPAHSMRPPGDADDPMLPDTCKRGYSGLWRWRSLRNTGILLDESRAGKHWTKHWDTSSQTPWLYNSLSNVVISYDDPQSVKLKTTFAMCQQARGIGVWDLAYDYYTSGNGQLLTAIHDALNTTHPKCDLTLIHPDADPVESVGTYSLPRSVVFVFLYAIPMMLFQL</sequence>
<dbReference type="GO" id="GO:0005975">
    <property type="term" value="P:carbohydrate metabolic process"/>
    <property type="evidence" value="ECO:0007669"/>
    <property type="project" value="InterPro"/>
</dbReference>
<feature type="domain" description="BEACH-type PH" evidence="11">
    <location>
        <begin position="2305"/>
        <end position="2439"/>
    </location>
</feature>
<dbReference type="SUPFAM" id="SSF81837">
    <property type="entry name" value="BEACH domain"/>
    <property type="match status" value="1"/>
</dbReference>
<dbReference type="Pfam" id="PF02138">
    <property type="entry name" value="Beach"/>
    <property type="match status" value="1"/>
</dbReference>
<dbReference type="SUPFAM" id="SSF57903">
    <property type="entry name" value="FYVE/PHD zinc finger"/>
    <property type="match status" value="1"/>
</dbReference>
<dbReference type="InterPro" id="IPR017455">
    <property type="entry name" value="Znf_FYVE-rel"/>
</dbReference>
<proteinExistence type="predicted"/>
<dbReference type="InterPro" id="IPR000409">
    <property type="entry name" value="BEACH_dom"/>
</dbReference>
<dbReference type="SUPFAM" id="SSF50729">
    <property type="entry name" value="PH domain-like"/>
    <property type="match status" value="1"/>
</dbReference>
<feature type="region of interest" description="Disordered" evidence="8">
    <location>
        <begin position="2204"/>
        <end position="2293"/>
    </location>
</feature>
<dbReference type="SUPFAM" id="SSF49899">
    <property type="entry name" value="Concanavalin A-like lectins/glucanases"/>
    <property type="match status" value="1"/>
</dbReference>
<feature type="domain" description="FYVE-type" evidence="9">
    <location>
        <begin position="3097"/>
        <end position="3130"/>
    </location>
</feature>
<dbReference type="InterPro" id="IPR000306">
    <property type="entry name" value="Znf_FYVE"/>
</dbReference>
<dbReference type="SMART" id="SM00320">
    <property type="entry name" value="WD40"/>
    <property type="match status" value="4"/>
</dbReference>
<keyword evidence="3" id="KW-0677">Repeat</keyword>
<dbReference type="InterPro" id="IPR011993">
    <property type="entry name" value="PH-like_dom_sf"/>
</dbReference>
<evidence type="ECO:0000256" key="8">
    <source>
        <dbReference type="SAM" id="MobiDB-lite"/>
    </source>
</evidence>
<feature type="region of interest" description="Disordered" evidence="8">
    <location>
        <begin position="3409"/>
        <end position="3434"/>
    </location>
</feature>
<evidence type="ECO:0000259" key="9">
    <source>
        <dbReference type="PROSITE" id="PS50178"/>
    </source>
</evidence>
<dbReference type="InterPro" id="IPR017853">
    <property type="entry name" value="GH"/>
</dbReference>
<dbReference type="Pfam" id="PF23295">
    <property type="entry name" value="Arm_4"/>
    <property type="match status" value="1"/>
</dbReference>
<feature type="domain" description="GH18" evidence="12">
    <location>
        <begin position="3175"/>
        <end position="3540"/>
    </location>
</feature>
<evidence type="ECO:0000256" key="2">
    <source>
        <dbReference type="ARBA" id="ARBA00022723"/>
    </source>
</evidence>
<evidence type="ECO:0000259" key="10">
    <source>
        <dbReference type="PROSITE" id="PS50197"/>
    </source>
</evidence>
<dbReference type="Gene3D" id="2.30.29.30">
    <property type="entry name" value="Pleckstrin-homology domain (PH domain)/Phosphotyrosine-binding domain (PTB)"/>
    <property type="match status" value="1"/>
</dbReference>
<dbReference type="Gene3D" id="2.130.10.10">
    <property type="entry name" value="YVTN repeat-like/Quinoprotein amine dehydrogenase"/>
    <property type="match status" value="1"/>
</dbReference>
<dbReference type="InterPro" id="IPR011011">
    <property type="entry name" value="Znf_FYVE_PHD"/>
</dbReference>
<reference evidence="13 14" key="1">
    <citation type="submission" date="2023-03" db="EMBL/GenBank/DDBJ databases">
        <title>Genome sequence of Lichtheimia ornata CBS 291.66.</title>
        <authorList>
            <person name="Mohabir J.T."/>
            <person name="Shea T.P."/>
            <person name="Kurbessoian T."/>
            <person name="Berby B."/>
            <person name="Fontaine J."/>
            <person name="Livny J."/>
            <person name="Gnirke A."/>
            <person name="Stajich J.E."/>
            <person name="Cuomo C.A."/>
        </authorList>
    </citation>
    <scope>NUCLEOTIDE SEQUENCE [LARGE SCALE GENOMIC DNA]</scope>
    <source>
        <strain evidence="13">CBS 291.66</strain>
    </source>
</reference>
<name>A0AAD7V588_9FUNG</name>
<dbReference type="Gene3D" id="3.10.50.10">
    <property type="match status" value="1"/>
</dbReference>
<dbReference type="Proteomes" id="UP001234581">
    <property type="component" value="Unassembled WGS sequence"/>
</dbReference>
<dbReference type="Pfam" id="PF00400">
    <property type="entry name" value="WD40"/>
    <property type="match status" value="2"/>
</dbReference>
<dbReference type="SUPFAM" id="SSF50978">
    <property type="entry name" value="WD40 repeat-like"/>
    <property type="match status" value="1"/>
</dbReference>
<dbReference type="InterPro" id="IPR001223">
    <property type="entry name" value="Glyco_hydro18_cat"/>
</dbReference>
<evidence type="ECO:0000313" key="13">
    <source>
        <dbReference type="EMBL" id="KAJ8658500.1"/>
    </source>
</evidence>
<dbReference type="InterPro" id="IPR013083">
    <property type="entry name" value="Znf_RING/FYVE/PHD"/>
</dbReference>
<dbReference type="GO" id="GO:0008061">
    <property type="term" value="F:chitin binding"/>
    <property type="evidence" value="ECO:0007669"/>
    <property type="project" value="InterPro"/>
</dbReference>
<dbReference type="InterPro" id="IPR036322">
    <property type="entry name" value="WD40_repeat_dom_sf"/>
</dbReference>
<dbReference type="InterPro" id="IPR015943">
    <property type="entry name" value="WD40/YVTN_repeat-like_dom_sf"/>
</dbReference>
<feature type="domain" description="BEACH" evidence="10">
    <location>
        <begin position="2475"/>
        <end position="2769"/>
    </location>
</feature>
<dbReference type="InterPro" id="IPR013320">
    <property type="entry name" value="ConA-like_dom_sf"/>
</dbReference>
<organism evidence="13 14">
    <name type="scientific">Lichtheimia ornata</name>
    <dbReference type="NCBI Taxonomy" id="688661"/>
    <lineage>
        <taxon>Eukaryota</taxon>
        <taxon>Fungi</taxon>
        <taxon>Fungi incertae sedis</taxon>
        <taxon>Mucoromycota</taxon>
        <taxon>Mucoromycotina</taxon>
        <taxon>Mucoromycetes</taxon>
        <taxon>Mucorales</taxon>
        <taxon>Lichtheimiaceae</taxon>
        <taxon>Lichtheimia</taxon>
    </lineage>
</organism>
<dbReference type="SMART" id="SM00064">
    <property type="entry name" value="FYVE"/>
    <property type="match status" value="1"/>
</dbReference>
<dbReference type="PROSITE" id="PS50178">
    <property type="entry name" value="ZF_FYVE"/>
    <property type="match status" value="1"/>
</dbReference>
<dbReference type="EMBL" id="JARTCD010000024">
    <property type="protein sequence ID" value="KAJ8658500.1"/>
    <property type="molecule type" value="Genomic_DNA"/>
</dbReference>
<dbReference type="InterPro" id="IPR029070">
    <property type="entry name" value="Chitinase_insertion_sf"/>
</dbReference>
<evidence type="ECO:0000313" key="14">
    <source>
        <dbReference type="Proteomes" id="UP001234581"/>
    </source>
</evidence>
<dbReference type="RefSeq" id="XP_058343413.1">
    <property type="nucleotide sequence ID" value="XM_058485890.1"/>
</dbReference>
<dbReference type="PROSITE" id="PS51783">
    <property type="entry name" value="PH_BEACH"/>
    <property type="match status" value="1"/>
</dbReference>
<dbReference type="Gene3D" id="3.20.20.80">
    <property type="entry name" value="Glycosidases"/>
    <property type="match status" value="1"/>
</dbReference>
<evidence type="ECO:0000256" key="5">
    <source>
        <dbReference type="ARBA" id="ARBA00022833"/>
    </source>
</evidence>
<dbReference type="PANTHER" id="PTHR46108:SF4">
    <property type="entry name" value="BLUE CHEESE"/>
    <property type="match status" value="1"/>
</dbReference>
<dbReference type="InterPro" id="IPR031570">
    <property type="entry name" value="NBEA/BDCP_DUF4704"/>
</dbReference>
<keyword evidence="1 7" id="KW-0853">WD repeat</keyword>
<dbReference type="FunFam" id="1.10.1540.10:FF:000002">
    <property type="entry name" value="WD repeat and FYVE domain containing 3"/>
    <property type="match status" value="1"/>
</dbReference>
<keyword evidence="4 6" id="KW-0863">Zinc-finger</keyword>
<keyword evidence="5" id="KW-0862">Zinc</keyword>
<dbReference type="InterPro" id="IPR019775">
    <property type="entry name" value="WD40_repeat_CS"/>
</dbReference>
<dbReference type="GO" id="GO:0008270">
    <property type="term" value="F:zinc ion binding"/>
    <property type="evidence" value="ECO:0007669"/>
    <property type="project" value="UniProtKB-KW"/>
</dbReference>
<dbReference type="Pfam" id="PF14844">
    <property type="entry name" value="PH_BEACH"/>
    <property type="match status" value="1"/>
</dbReference>
<evidence type="ECO:0000256" key="3">
    <source>
        <dbReference type="ARBA" id="ARBA00022737"/>
    </source>
</evidence>
<dbReference type="PROSITE" id="PS50082">
    <property type="entry name" value="WD_REPEATS_2"/>
    <property type="match status" value="2"/>
</dbReference>
<evidence type="ECO:0000256" key="7">
    <source>
        <dbReference type="PROSITE-ProRule" id="PRU00221"/>
    </source>
</evidence>
<comment type="caution">
    <text evidence="13">The sequence shown here is derived from an EMBL/GenBank/DDBJ whole genome shotgun (WGS) entry which is preliminary data.</text>
</comment>